<reference evidence="2" key="1">
    <citation type="submission" date="2022-11" db="UniProtKB">
        <authorList>
            <consortium name="WormBaseParasite"/>
        </authorList>
    </citation>
    <scope>IDENTIFICATION</scope>
</reference>
<evidence type="ECO:0000313" key="1">
    <source>
        <dbReference type="Proteomes" id="UP000887580"/>
    </source>
</evidence>
<dbReference type="WBParaSite" id="PS1159_v2.g11274.t1">
    <property type="protein sequence ID" value="PS1159_v2.g11274.t1"/>
    <property type="gene ID" value="PS1159_v2.g11274"/>
</dbReference>
<accession>A0AC35EVP0</accession>
<proteinExistence type="predicted"/>
<protein>
    <submittedName>
        <fullName evidence="2">Uncharacterized protein</fullName>
    </submittedName>
</protein>
<organism evidence="1 2">
    <name type="scientific">Panagrolaimus sp. PS1159</name>
    <dbReference type="NCBI Taxonomy" id="55785"/>
    <lineage>
        <taxon>Eukaryota</taxon>
        <taxon>Metazoa</taxon>
        <taxon>Ecdysozoa</taxon>
        <taxon>Nematoda</taxon>
        <taxon>Chromadorea</taxon>
        <taxon>Rhabditida</taxon>
        <taxon>Tylenchina</taxon>
        <taxon>Panagrolaimomorpha</taxon>
        <taxon>Panagrolaimoidea</taxon>
        <taxon>Panagrolaimidae</taxon>
        <taxon>Panagrolaimus</taxon>
    </lineage>
</organism>
<sequence>MSSDNTNEAVIGNDPAFAVDNDLNEEISSGFNTTSESKTDNSTNDASCFLTISKPYLSFFQGAVASDDSTIGAKRQPLAALQQLCLEPGDSVIFDKDASSRGTFCSGDAEVKLTTNIYDLKTKANNVYIYYIDMEKWFETGRLAGQHFPVVDLRRRISDYTTWQNRQLQQKLLTAFMVKYPNVFGQDYDNFCFDYGNTLYSLIELNNFDVSMSLDPAETRAAIDRDYKATLTVKRSQDNTRHISLHP</sequence>
<name>A0AC35EVP0_9BILA</name>
<evidence type="ECO:0000313" key="2">
    <source>
        <dbReference type="WBParaSite" id="PS1159_v2.g11274.t1"/>
    </source>
</evidence>
<dbReference type="Proteomes" id="UP000887580">
    <property type="component" value="Unplaced"/>
</dbReference>